<dbReference type="InterPro" id="IPR014962">
    <property type="entry name" value="YolD"/>
</dbReference>
<dbReference type="Proteomes" id="UP000408482">
    <property type="component" value="Unassembled WGS sequence"/>
</dbReference>
<gene>
    <name evidence="1" type="ORF">RSSSTS7063_00739</name>
</gene>
<dbReference type="RefSeq" id="WP_144094640.1">
    <property type="nucleotide sequence ID" value="NZ_CABHMX010000004.1"/>
</dbReference>
<dbReference type="AlphaFoldDB" id="A0A564W6C4"/>
<evidence type="ECO:0000313" key="2">
    <source>
        <dbReference type="Proteomes" id="UP000408482"/>
    </source>
</evidence>
<reference evidence="1 2" key="1">
    <citation type="submission" date="2019-07" db="EMBL/GenBank/DDBJ databases">
        <authorList>
            <person name="Hibberd C M."/>
            <person name="Gehrig L. J."/>
            <person name="Chang H.-W."/>
            <person name="Venkatesh S."/>
        </authorList>
    </citation>
    <scope>NUCLEOTIDE SEQUENCE [LARGE SCALE GENOMIC DNA]</scope>
    <source>
        <strain evidence="1">Blautia_luti_SSTS_Bg7063</strain>
    </source>
</reference>
<evidence type="ECO:0000313" key="1">
    <source>
        <dbReference type="EMBL" id="VUX40138.1"/>
    </source>
</evidence>
<name>A0A564W6C4_9FIRM</name>
<keyword evidence="2" id="KW-1185">Reference proteome</keyword>
<organism evidence="1 2">
    <name type="scientific">Blautia luti</name>
    <dbReference type="NCBI Taxonomy" id="89014"/>
    <lineage>
        <taxon>Bacteria</taxon>
        <taxon>Bacillati</taxon>
        <taxon>Bacillota</taxon>
        <taxon>Clostridia</taxon>
        <taxon>Lachnospirales</taxon>
        <taxon>Lachnospiraceae</taxon>
        <taxon>Blautia</taxon>
    </lineage>
</organism>
<proteinExistence type="predicted"/>
<sequence length="150" mass="17072">MDYKNTPEGRSVQSKYCKILHASRPEPPHNYPRMPMSNRAKIFSPFAALRGYEDEIASEGRDHLKGNRIELSEEGKQALNQTISQLWKGQEITIKYFTDGYYENVAGVLDAVDVINKELRIYTGFINDTGKELPTIIAFEDILEIGVNMT</sequence>
<dbReference type="EMBL" id="CABHNW010000139">
    <property type="protein sequence ID" value="VUX40138.1"/>
    <property type="molecule type" value="Genomic_DNA"/>
</dbReference>
<dbReference type="Pfam" id="PF08863">
    <property type="entry name" value="YolD"/>
    <property type="match status" value="1"/>
</dbReference>
<accession>A0A564W6C4</accession>
<protein>
    <submittedName>
        <fullName evidence="1">YolD-like protein</fullName>
    </submittedName>
</protein>